<keyword evidence="2" id="KW-1185">Reference proteome</keyword>
<dbReference type="GO" id="GO:0030638">
    <property type="term" value="P:polyketide metabolic process"/>
    <property type="evidence" value="ECO:0007669"/>
    <property type="project" value="InterPro"/>
</dbReference>
<protein>
    <recommendedName>
        <fullName evidence="3">LEA domain protein</fullName>
    </recommendedName>
</protein>
<dbReference type="SUPFAM" id="SSF54427">
    <property type="entry name" value="NTF2-like"/>
    <property type="match status" value="1"/>
</dbReference>
<evidence type="ECO:0000313" key="1">
    <source>
        <dbReference type="EMBL" id="KAB8215087.1"/>
    </source>
</evidence>
<dbReference type="Proteomes" id="UP000326799">
    <property type="component" value="Unassembled WGS sequence"/>
</dbReference>
<dbReference type="Gene3D" id="3.10.450.50">
    <property type="match status" value="1"/>
</dbReference>
<organism evidence="1 2">
    <name type="scientific">Aspergillus novoparasiticus</name>
    <dbReference type="NCBI Taxonomy" id="986946"/>
    <lineage>
        <taxon>Eukaryota</taxon>
        <taxon>Fungi</taxon>
        <taxon>Dikarya</taxon>
        <taxon>Ascomycota</taxon>
        <taxon>Pezizomycotina</taxon>
        <taxon>Eurotiomycetes</taxon>
        <taxon>Eurotiomycetidae</taxon>
        <taxon>Eurotiales</taxon>
        <taxon>Aspergillaceae</taxon>
        <taxon>Aspergillus</taxon>
        <taxon>Aspergillus subgen. Circumdati</taxon>
    </lineage>
</organism>
<name>A0A5N6ECQ9_9EURO</name>
<proteinExistence type="predicted"/>
<gene>
    <name evidence="1" type="ORF">BDV33DRAFT_208652</name>
</gene>
<evidence type="ECO:0008006" key="3">
    <source>
        <dbReference type="Google" id="ProtNLM"/>
    </source>
</evidence>
<sequence length="416" mass="45791">MDAPASLPVPSMQEHAPGVYLVQPLSRKGVGPGMIILSSSPDIGNLRIENGVPSPLLKWAEEGYAVVAVCPRALQGDQDGIASAIEALSVCENCQPKGKVGIVAYDPEAWSDVIKAANACQDIVGVVVYGNVDSHIPSPLFPMLQHLAGASSTAKIVTESGKPQAYGYAAVNTHQFATPFQPEFDYGTEAVSHTRNLSFLKPLIGGPYFDLEAIWEEHTYHEFETRSVPHTMATMVQEPYVNHIPTLTGGIGRARLTSFYQNHFIFNNPADTELELISRTVGIDRVVDEFIYKFTHDMQIDWLFPGIPPTGLKAEIPFTAVVNVRGDRLYHEHIAWDQMTALVQVGLMPEYLPWTHPVPSDMQVDAQAKLEYRVPGAGRETAEKMRDKNAVESNQMFKHGLRTMDTSQPPVSTKLD</sequence>
<dbReference type="EMBL" id="ML733512">
    <property type="protein sequence ID" value="KAB8215087.1"/>
    <property type="molecule type" value="Genomic_DNA"/>
</dbReference>
<dbReference type="InterPro" id="IPR032710">
    <property type="entry name" value="NTF2-like_dom_sf"/>
</dbReference>
<dbReference type="PANTHER" id="PTHR38436">
    <property type="entry name" value="POLYKETIDE CYCLASE SNOAL-LIKE DOMAIN"/>
    <property type="match status" value="1"/>
</dbReference>
<dbReference type="AlphaFoldDB" id="A0A5N6ECQ9"/>
<accession>A0A5N6ECQ9</accession>
<dbReference type="PANTHER" id="PTHR38436:SF3">
    <property type="entry name" value="CARBOXYMETHYLENEBUTENOLIDASE-RELATED"/>
    <property type="match status" value="1"/>
</dbReference>
<reference evidence="1 2" key="1">
    <citation type="submission" date="2019-04" db="EMBL/GenBank/DDBJ databases">
        <title>Fungal friends and foes A comparative genomics study of 23 Aspergillus species from section Flavi.</title>
        <authorList>
            <consortium name="DOE Joint Genome Institute"/>
            <person name="Kjaerbolling I."/>
            <person name="Vesth T.C."/>
            <person name="Frisvad J.C."/>
            <person name="Nybo J.L."/>
            <person name="Theobald S."/>
            <person name="Kildgaard S."/>
            <person name="Petersen T.I."/>
            <person name="Kuo A."/>
            <person name="Sato A."/>
            <person name="Lyhne E.K."/>
            <person name="Kogle M.E."/>
            <person name="Wiebenga A."/>
            <person name="Kun R.S."/>
            <person name="Lubbers R.J."/>
            <person name="Makela M.R."/>
            <person name="Barry K."/>
            <person name="Chovatia M."/>
            <person name="Clum A."/>
            <person name="Daum C."/>
            <person name="Haridas S."/>
            <person name="He G."/>
            <person name="LaButti K."/>
            <person name="Lipzen A."/>
            <person name="Mondo S."/>
            <person name="Pangilinan J."/>
            <person name="Riley R."/>
            <person name="Salamov A."/>
            <person name="Simmons B.A."/>
            <person name="Magnuson J.K."/>
            <person name="Henrissat B."/>
            <person name="Mortensen U.H."/>
            <person name="Larsen T.O."/>
            <person name="De vries R.P."/>
            <person name="Grigoriev I.V."/>
            <person name="Machida M."/>
            <person name="Baker S.E."/>
            <person name="Andersen M.R."/>
        </authorList>
    </citation>
    <scope>NUCLEOTIDE SEQUENCE [LARGE SCALE GENOMIC DNA]</scope>
    <source>
        <strain evidence="1 2">CBS 126849</strain>
    </source>
</reference>
<evidence type="ECO:0000313" key="2">
    <source>
        <dbReference type="Proteomes" id="UP000326799"/>
    </source>
</evidence>
<dbReference type="InterPro" id="IPR009959">
    <property type="entry name" value="Cyclase_SnoaL-like"/>
</dbReference>